<comment type="caution">
    <text evidence="2">The sequence shown here is derived from an EMBL/GenBank/DDBJ whole genome shotgun (WGS) entry which is preliminary data.</text>
</comment>
<sequence length="91" mass="9375">MVSAKKGVTVGSPPHRQRMVSVGGMSMLSVDSTGSDGSIDVSITQLDQCAAETHASVLYGLDNNAEERGGEAVESVRNKNHSRNASSSGAV</sequence>
<evidence type="ECO:0000313" key="2">
    <source>
        <dbReference type="EMBL" id="KAF0040118.1"/>
    </source>
</evidence>
<feature type="region of interest" description="Disordered" evidence="1">
    <location>
        <begin position="66"/>
        <end position="91"/>
    </location>
</feature>
<organism evidence="2 3">
    <name type="scientific">Scophthalmus maximus</name>
    <name type="common">Turbot</name>
    <name type="synonym">Psetta maxima</name>
    <dbReference type="NCBI Taxonomy" id="52904"/>
    <lineage>
        <taxon>Eukaryota</taxon>
        <taxon>Metazoa</taxon>
        <taxon>Chordata</taxon>
        <taxon>Craniata</taxon>
        <taxon>Vertebrata</taxon>
        <taxon>Euteleostomi</taxon>
        <taxon>Actinopterygii</taxon>
        <taxon>Neopterygii</taxon>
        <taxon>Teleostei</taxon>
        <taxon>Neoteleostei</taxon>
        <taxon>Acanthomorphata</taxon>
        <taxon>Carangaria</taxon>
        <taxon>Pleuronectiformes</taxon>
        <taxon>Pleuronectoidei</taxon>
        <taxon>Scophthalmidae</taxon>
        <taxon>Scophthalmus</taxon>
    </lineage>
</organism>
<dbReference type="EMBL" id="VEVO01000007">
    <property type="protein sequence ID" value="KAF0040118.1"/>
    <property type="molecule type" value="Genomic_DNA"/>
</dbReference>
<proteinExistence type="predicted"/>
<evidence type="ECO:0000313" key="3">
    <source>
        <dbReference type="Proteomes" id="UP000438429"/>
    </source>
</evidence>
<feature type="compositionally biased region" description="Basic and acidic residues" evidence="1">
    <location>
        <begin position="66"/>
        <end position="77"/>
    </location>
</feature>
<gene>
    <name evidence="2" type="ORF">F2P81_008353</name>
</gene>
<reference evidence="2 3" key="1">
    <citation type="submission" date="2019-06" db="EMBL/GenBank/DDBJ databases">
        <title>Draft genomes of female and male turbot (Scophthalmus maximus).</title>
        <authorList>
            <person name="Xu H."/>
            <person name="Xu X.-W."/>
            <person name="Shao C."/>
            <person name="Chen S."/>
        </authorList>
    </citation>
    <scope>NUCLEOTIDE SEQUENCE [LARGE SCALE GENOMIC DNA]</scope>
    <source>
        <strain evidence="2">Ysfricsl-2016a</strain>
        <tissue evidence="2">Blood</tissue>
    </source>
</reference>
<dbReference type="AlphaFoldDB" id="A0A6A4T720"/>
<accession>A0A6A4T720</accession>
<protein>
    <submittedName>
        <fullName evidence="2">Uncharacterized protein</fullName>
    </submittedName>
</protein>
<dbReference type="Proteomes" id="UP000438429">
    <property type="component" value="Unassembled WGS sequence"/>
</dbReference>
<name>A0A6A4T720_SCOMX</name>
<feature type="region of interest" description="Disordered" evidence="1">
    <location>
        <begin position="1"/>
        <end position="20"/>
    </location>
</feature>
<evidence type="ECO:0000256" key="1">
    <source>
        <dbReference type="SAM" id="MobiDB-lite"/>
    </source>
</evidence>